<feature type="compositionally biased region" description="Basic and acidic residues" evidence="1">
    <location>
        <begin position="33"/>
        <end position="52"/>
    </location>
</feature>
<name>H5UZV0_ATLHE</name>
<evidence type="ECO:0000313" key="2">
    <source>
        <dbReference type="EMBL" id="GAB51258.1"/>
    </source>
</evidence>
<comment type="caution">
    <text evidence="2">The sequence shown here is derived from an EMBL/GenBank/DDBJ whole genome shotgun (WGS) entry which is preliminary data.</text>
</comment>
<dbReference type="EMBL" id="BAFF01000002">
    <property type="protein sequence ID" value="GAB51258.1"/>
    <property type="molecule type" value="Genomic_DNA"/>
</dbReference>
<protein>
    <submittedName>
        <fullName evidence="2">Uncharacterized protein</fullName>
    </submittedName>
</protein>
<proteinExistence type="predicted"/>
<sequence>MPGEFLANGGILRREKAKVYPEKGFFKVISSDTNKKSEVSAKNQTKRDNETD</sequence>
<keyword evidence="3" id="KW-1185">Reference proteome</keyword>
<reference evidence="2 3" key="1">
    <citation type="submission" date="2012-02" db="EMBL/GenBank/DDBJ databases">
        <title>Whole genome shotgun sequence of Escherichia hermannii NBRC 105704.</title>
        <authorList>
            <person name="Yoshida I."/>
            <person name="Hosoyama A."/>
            <person name="Tsuchikane K."/>
            <person name="Katsumata H."/>
            <person name="Yamazaki S."/>
            <person name="Fujita N."/>
        </authorList>
    </citation>
    <scope>NUCLEOTIDE SEQUENCE [LARGE SCALE GENOMIC DNA]</scope>
    <source>
        <strain evidence="2 3">NBRC 105704</strain>
    </source>
</reference>
<feature type="region of interest" description="Disordered" evidence="1">
    <location>
        <begin position="31"/>
        <end position="52"/>
    </location>
</feature>
<accession>H5UZV0</accession>
<evidence type="ECO:0000256" key="1">
    <source>
        <dbReference type="SAM" id="MobiDB-lite"/>
    </source>
</evidence>
<organism evidence="2 3">
    <name type="scientific">Atlantibacter hermannii NBRC 105704</name>
    <dbReference type="NCBI Taxonomy" id="1115512"/>
    <lineage>
        <taxon>Bacteria</taxon>
        <taxon>Pseudomonadati</taxon>
        <taxon>Pseudomonadota</taxon>
        <taxon>Gammaproteobacteria</taxon>
        <taxon>Enterobacterales</taxon>
        <taxon>Enterobacteriaceae</taxon>
        <taxon>Atlantibacter</taxon>
    </lineage>
</organism>
<dbReference type="Proteomes" id="UP000010297">
    <property type="component" value="Unassembled WGS sequence"/>
</dbReference>
<gene>
    <name evidence="2" type="ORF">EH105704_02_02870</name>
</gene>
<dbReference type="AlphaFoldDB" id="H5UZV0"/>
<evidence type="ECO:0000313" key="3">
    <source>
        <dbReference type="Proteomes" id="UP000010297"/>
    </source>
</evidence>